<dbReference type="EMBL" id="JAAAHW010007454">
    <property type="protein sequence ID" value="KAF9948202.1"/>
    <property type="molecule type" value="Genomic_DNA"/>
</dbReference>
<dbReference type="OrthoDB" id="2308699at2759"/>
<feature type="transmembrane region" description="Helical" evidence="1">
    <location>
        <begin position="12"/>
        <end position="29"/>
    </location>
</feature>
<protein>
    <submittedName>
        <fullName evidence="2">Uncharacterized protein</fullName>
    </submittedName>
</protein>
<sequence>MPKLNLNKPSHVMLAWAGLTITGFSLYALTKNEIYLRRREHATPYSAIPTKTTEISWEEKIAQDEANAAKKGYNINYRDIHRLSEAKTAGSEGSSTSS</sequence>
<keyword evidence="1" id="KW-0472">Membrane</keyword>
<proteinExistence type="predicted"/>
<evidence type="ECO:0000256" key="1">
    <source>
        <dbReference type="SAM" id="Phobius"/>
    </source>
</evidence>
<keyword evidence="1" id="KW-0812">Transmembrane</keyword>
<keyword evidence="1" id="KW-1133">Transmembrane helix</keyword>
<evidence type="ECO:0000313" key="2">
    <source>
        <dbReference type="EMBL" id="KAF9948202.1"/>
    </source>
</evidence>
<organism evidence="2 3">
    <name type="scientific">Modicella reniformis</name>
    <dbReference type="NCBI Taxonomy" id="1440133"/>
    <lineage>
        <taxon>Eukaryota</taxon>
        <taxon>Fungi</taxon>
        <taxon>Fungi incertae sedis</taxon>
        <taxon>Mucoromycota</taxon>
        <taxon>Mortierellomycotina</taxon>
        <taxon>Mortierellomycetes</taxon>
        <taxon>Mortierellales</taxon>
        <taxon>Mortierellaceae</taxon>
        <taxon>Modicella</taxon>
    </lineage>
</organism>
<name>A0A9P6LXB1_9FUNG</name>
<keyword evidence="3" id="KW-1185">Reference proteome</keyword>
<evidence type="ECO:0000313" key="3">
    <source>
        <dbReference type="Proteomes" id="UP000749646"/>
    </source>
</evidence>
<gene>
    <name evidence="2" type="ORF">BGZ65_008233</name>
</gene>
<dbReference type="Proteomes" id="UP000749646">
    <property type="component" value="Unassembled WGS sequence"/>
</dbReference>
<comment type="caution">
    <text evidence="2">The sequence shown here is derived from an EMBL/GenBank/DDBJ whole genome shotgun (WGS) entry which is preliminary data.</text>
</comment>
<reference evidence="2" key="1">
    <citation type="journal article" date="2020" name="Fungal Divers.">
        <title>Resolving the Mortierellaceae phylogeny through synthesis of multi-gene phylogenetics and phylogenomics.</title>
        <authorList>
            <person name="Vandepol N."/>
            <person name="Liber J."/>
            <person name="Desiro A."/>
            <person name="Na H."/>
            <person name="Kennedy M."/>
            <person name="Barry K."/>
            <person name="Grigoriev I.V."/>
            <person name="Miller A.N."/>
            <person name="O'Donnell K."/>
            <person name="Stajich J.E."/>
            <person name="Bonito G."/>
        </authorList>
    </citation>
    <scope>NUCLEOTIDE SEQUENCE</scope>
    <source>
        <strain evidence="2">MES-2147</strain>
    </source>
</reference>
<accession>A0A9P6LXB1</accession>
<dbReference type="AlphaFoldDB" id="A0A9P6LXB1"/>